<dbReference type="Proteomes" id="UP000887580">
    <property type="component" value="Unplaced"/>
</dbReference>
<sequence length="405" mass="47216">MTPLKDDDSSEVGCYDKDGFLTKTIGNQQTCFFAFAIKDDSVYSGPLIYSKLSNFGPNIGIVTFWDEPLCYTSVKNTTFNRNDSCIYIPSDSFDSVIYNPSDSVFICCCSKEHKNCKIQKEKLYCAPRVLSNTSYESFYFDGLLFEYKRMPMQKYLNESVNYACGIKISTKVVTFQSIFYDYKRPKFEVEYISLNSCSDETTIDISESGFCSSKAEKPENMSVLQCCKSGNFCNLNLTSIKHGEMKFNKCAFKPDISSYFDEPNTCELYRDLNQRRIYHHENFTTKIVHRTWYYNRTINEEKPKPHNISYQCYYIYAEIINVDSQNCSEQIYNEFGSIKPFYYCTCQDFNCDDENFVTLVPDDKFICQHLVKTDFENAKNSVENFAEKGKWICYVQIDFYFEGSK</sequence>
<name>A0AC35ETL4_9BILA</name>
<dbReference type="WBParaSite" id="PS1159_v2.g10654.t1">
    <property type="protein sequence ID" value="PS1159_v2.g10654.t1"/>
    <property type="gene ID" value="PS1159_v2.g10654"/>
</dbReference>
<protein>
    <submittedName>
        <fullName evidence="2">Uncharacterized protein</fullName>
    </submittedName>
</protein>
<evidence type="ECO:0000313" key="2">
    <source>
        <dbReference type="WBParaSite" id="PS1159_v2.g10654.t1"/>
    </source>
</evidence>
<accession>A0AC35ETL4</accession>
<evidence type="ECO:0000313" key="1">
    <source>
        <dbReference type="Proteomes" id="UP000887580"/>
    </source>
</evidence>
<proteinExistence type="predicted"/>
<reference evidence="2" key="1">
    <citation type="submission" date="2022-11" db="UniProtKB">
        <authorList>
            <consortium name="WormBaseParasite"/>
        </authorList>
    </citation>
    <scope>IDENTIFICATION</scope>
</reference>
<organism evidence="1 2">
    <name type="scientific">Panagrolaimus sp. PS1159</name>
    <dbReference type="NCBI Taxonomy" id="55785"/>
    <lineage>
        <taxon>Eukaryota</taxon>
        <taxon>Metazoa</taxon>
        <taxon>Ecdysozoa</taxon>
        <taxon>Nematoda</taxon>
        <taxon>Chromadorea</taxon>
        <taxon>Rhabditida</taxon>
        <taxon>Tylenchina</taxon>
        <taxon>Panagrolaimomorpha</taxon>
        <taxon>Panagrolaimoidea</taxon>
        <taxon>Panagrolaimidae</taxon>
        <taxon>Panagrolaimus</taxon>
    </lineage>
</organism>